<evidence type="ECO:0000313" key="1">
    <source>
        <dbReference type="EMBL" id="EMD83063.1"/>
    </source>
</evidence>
<evidence type="ECO:0008006" key="3">
    <source>
        <dbReference type="Google" id="ProtNLM"/>
    </source>
</evidence>
<dbReference type="Pfam" id="PF01904">
    <property type="entry name" value="DUF72"/>
    <property type="match status" value="1"/>
</dbReference>
<dbReference type="OrthoDB" id="9780310at2"/>
<dbReference type="InterPro" id="IPR002763">
    <property type="entry name" value="DUF72"/>
</dbReference>
<organism evidence="1 2">
    <name type="scientific">Pacificimonas flava</name>
    <dbReference type="NCBI Taxonomy" id="1234595"/>
    <lineage>
        <taxon>Bacteria</taxon>
        <taxon>Pseudomonadati</taxon>
        <taxon>Pseudomonadota</taxon>
        <taxon>Alphaproteobacteria</taxon>
        <taxon>Sphingomonadales</taxon>
        <taxon>Sphingosinicellaceae</taxon>
        <taxon>Pacificimonas</taxon>
    </lineage>
</organism>
<accession>M2U4Z6</accession>
<proteinExistence type="predicted"/>
<name>M2U4Z6_9SPHN</name>
<sequence>MTRGKVHIGIGGWTYEPWRGTFYPDGLRQKDELAYAAEHLTGLEINATYYRLQKPQSFANWADAAPPGFRFAVKASRYATNRKNLAEAGEAIETFCAQGLTELGEKLGPILWQLAPTKRFDADEIGAFLDMLPKQQESVPLRHALEVRHASFADTAFVELARHAGVAIVLADHAEYPQIADLTSDFVYARLMQSREDEETGYPAAELDEWARIAGSWRDGHAPEGLHYAATKQPRLKDGRDVFLFFIAGAKVRNPAAARSLIDRC</sequence>
<dbReference type="RefSeq" id="WP_008601779.1">
    <property type="nucleotide sequence ID" value="NZ_AMRV01000004.1"/>
</dbReference>
<dbReference type="EMBL" id="AMRV01000004">
    <property type="protein sequence ID" value="EMD83063.1"/>
    <property type="molecule type" value="Genomic_DNA"/>
</dbReference>
<gene>
    <name evidence="1" type="ORF">C725_1661</name>
</gene>
<keyword evidence="2" id="KW-1185">Reference proteome</keyword>
<dbReference type="PANTHER" id="PTHR30348:SF4">
    <property type="entry name" value="DUF72 DOMAIN-CONTAINING PROTEIN"/>
    <property type="match status" value="1"/>
</dbReference>
<dbReference type="Proteomes" id="UP000011717">
    <property type="component" value="Unassembled WGS sequence"/>
</dbReference>
<dbReference type="PATRIC" id="fig|1234595.3.peg.1663"/>
<dbReference type="PANTHER" id="PTHR30348">
    <property type="entry name" value="UNCHARACTERIZED PROTEIN YECE"/>
    <property type="match status" value="1"/>
</dbReference>
<comment type="caution">
    <text evidence="1">The sequence shown here is derived from an EMBL/GenBank/DDBJ whole genome shotgun (WGS) entry which is preliminary data.</text>
</comment>
<dbReference type="Gene3D" id="3.20.20.410">
    <property type="entry name" value="Protein of unknown function UPF0759"/>
    <property type="match status" value="1"/>
</dbReference>
<evidence type="ECO:0000313" key="2">
    <source>
        <dbReference type="Proteomes" id="UP000011717"/>
    </source>
</evidence>
<dbReference type="AlphaFoldDB" id="M2U4Z6"/>
<dbReference type="InterPro" id="IPR036520">
    <property type="entry name" value="UPF0759_sf"/>
</dbReference>
<protein>
    <recommendedName>
        <fullName evidence="3">DUF72 domain-containing protein</fullName>
    </recommendedName>
</protein>
<reference evidence="1 2" key="1">
    <citation type="journal article" date="2013" name="Genome Announc.">
        <title>Draft Genome Sequence of Strain JLT2015T, Belonging to the Family Sphingomonadaceae of the Alphaproteobacteria.</title>
        <authorList>
            <person name="Tang K."/>
            <person name="Liu K."/>
            <person name="Li S."/>
            <person name="Jiao N."/>
        </authorList>
    </citation>
    <scope>NUCLEOTIDE SEQUENCE [LARGE SCALE GENOMIC DNA]</scope>
    <source>
        <strain evidence="1 2">JLT2015</strain>
    </source>
</reference>
<dbReference type="SUPFAM" id="SSF117396">
    <property type="entry name" value="TM1631-like"/>
    <property type="match status" value="1"/>
</dbReference>